<keyword evidence="2" id="KW-1185">Reference proteome</keyword>
<accession>A0A5A7QG56</accession>
<dbReference type="EMBL" id="BKCP01006737">
    <property type="protein sequence ID" value="GER43842.1"/>
    <property type="molecule type" value="Genomic_DNA"/>
</dbReference>
<gene>
    <name evidence="1" type="ORF">STAS_20713</name>
</gene>
<proteinExistence type="predicted"/>
<reference evidence="2" key="1">
    <citation type="journal article" date="2019" name="Curr. Biol.">
        <title>Genome Sequence of Striga asiatica Provides Insight into the Evolution of Plant Parasitism.</title>
        <authorList>
            <person name="Yoshida S."/>
            <person name="Kim S."/>
            <person name="Wafula E.K."/>
            <person name="Tanskanen J."/>
            <person name="Kim Y.M."/>
            <person name="Honaas L."/>
            <person name="Yang Z."/>
            <person name="Spallek T."/>
            <person name="Conn C.E."/>
            <person name="Ichihashi Y."/>
            <person name="Cheong K."/>
            <person name="Cui S."/>
            <person name="Der J.P."/>
            <person name="Gundlach H."/>
            <person name="Jiao Y."/>
            <person name="Hori C."/>
            <person name="Ishida J.K."/>
            <person name="Kasahara H."/>
            <person name="Kiba T."/>
            <person name="Kim M.S."/>
            <person name="Koo N."/>
            <person name="Laohavisit A."/>
            <person name="Lee Y.H."/>
            <person name="Lumba S."/>
            <person name="McCourt P."/>
            <person name="Mortimer J.C."/>
            <person name="Mutuku J.M."/>
            <person name="Nomura T."/>
            <person name="Sasaki-Sekimoto Y."/>
            <person name="Seto Y."/>
            <person name="Wang Y."/>
            <person name="Wakatake T."/>
            <person name="Sakakibara H."/>
            <person name="Demura T."/>
            <person name="Yamaguchi S."/>
            <person name="Yoneyama K."/>
            <person name="Manabe R.I."/>
            <person name="Nelson D.C."/>
            <person name="Schulman A.H."/>
            <person name="Timko M.P."/>
            <person name="dePamphilis C.W."/>
            <person name="Choi D."/>
            <person name="Shirasu K."/>
        </authorList>
    </citation>
    <scope>NUCLEOTIDE SEQUENCE [LARGE SCALE GENOMIC DNA]</scope>
    <source>
        <strain evidence="2">cv. UVA1</strain>
    </source>
</reference>
<evidence type="ECO:0000313" key="1">
    <source>
        <dbReference type="EMBL" id="GER43842.1"/>
    </source>
</evidence>
<dbReference type="AlphaFoldDB" id="A0A5A7QG56"/>
<dbReference type="Proteomes" id="UP000325081">
    <property type="component" value="Unassembled WGS sequence"/>
</dbReference>
<sequence length="126" mass="13798">MHAHSTTVNFMLSPVRNWSSATVAIDLQTKANKITDCRHHREMRDVMTADSVAHMVAQRRVFTARSLAVSAASARMTTRGGRGLDATLVGDGGDGIERPVAGDRRKTAAARWWCRFCVCVFCACVC</sequence>
<name>A0A5A7QG56_STRAF</name>
<protein>
    <submittedName>
        <fullName evidence="1">RING/FYVE/PHD zinc finger superfamily protein</fullName>
    </submittedName>
</protein>
<organism evidence="1 2">
    <name type="scientific">Striga asiatica</name>
    <name type="common">Asiatic witchweed</name>
    <name type="synonym">Buchnera asiatica</name>
    <dbReference type="NCBI Taxonomy" id="4170"/>
    <lineage>
        <taxon>Eukaryota</taxon>
        <taxon>Viridiplantae</taxon>
        <taxon>Streptophyta</taxon>
        <taxon>Embryophyta</taxon>
        <taxon>Tracheophyta</taxon>
        <taxon>Spermatophyta</taxon>
        <taxon>Magnoliopsida</taxon>
        <taxon>eudicotyledons</taxon>
        <taxon>Gunneridae</taxon>
        <taxon>Pentapetalae</taxon>
        <taxon>asterids</taxon>
        <taxon>lamiids</taxon>
        <taxon>Lamiales</taxon>
        <taxon>Orobanchaceae</taxon>
        <taxon>Buchnereae</taxon>
        <taxon>Striga</taxon>
    </lineage>
</organism>
<evidence type="ECO:0000313" key="2">
    <source>
        <dbReference type="Proteomes" id="UP000325081"/>
    </source>
</evidence>
<comment type="caution">
    <text evidence="1">The sequence shown here is derived from an EMBL/GenBank/DDBJ whole genome shotgun (WGS) entry which is preliminary data.</text>
</comment>